<dbReference type="GO" id="GO:0016887">
    <property type="term" value="F:ATP hydrolysis activity"/>
    <property type="evidence" value="ECO:0007669"/>
    <property type="project" value="InterPro"/>
</dbReference>
<dbReference type="GO" id="GO:0005886">
    <property type="term" value="C:plasma membrane"/>
    <property type="evidence" value="ECO:0007669"/>
    <property type="project" value="UniProtKB-SubCell"/>
</dbReference>
<dbReference type="InterPro" id="IPR050086">
    <property type="entry name" value="MetN_ABC_transporter-like"/>
</dbReference>
<dbReference type="InterPro" id="IPR003593">
    <property type="entry name" value="AAA+_ATPase"/>
</dbReference>
<proteinExistence type="inferred from homology"/>
<dbReference type="GO" id="GO:0015424">
    <property type="term" value="F:ABC-type amino acid transporter activity"/>
    <property type="evidence" value="ECO:0007669"/>
    <property type="project" value="InterPro"/>
</dbReference>
<organism evidence="10 11">
    <name type="scientific">Desulfovibrio ferrophilus</name>
    <dbReference type="NCBI Taxonomy" id="241368"/>
    <lineage>
        <taxon>Bacteria</taxon>
        <taxon>Pseudomonadati</taxon>
        <taxon>Thermodesulfobacteriota</taxon>
        <taxon>Desulfovibrionia</taxon>
        <taxon>Desulfovibrionales</taxon>
        <taxon>Desulfovibrionaceae</taxon>
        <taxon>Desulfovibrio</taxon>
    </lineage>
</organism>
<feature type="domain" description="ABC transporter" evidence="9">
    <location>
        <begin position="8"/>
        <end position="243"/>
    </location>
</feature>
<dbReference type="SUPFAM" id="SSF52540">
    <property type="entry name" value="P-loop containing nucleoside triphosphate hydrolases"/>
    <property type="match status" value="1"/>
</dbReference>
<dbReference type="PANTHER" id="PTHR43166:SF9">
    <property type="entry name" value="GLUTAMATE_ASPARTATE IMPORT ATP-BINDING PROTEIN GLTL"/>
    <property type="match status" value="1"/>
</dbReference>
<evidence type="ECO:0000256" key="7">
    <source>
        <dbReference type="ARBA" id="ARBA00022970"/>
    </source>
</evidence>
<keyword evidence="5" id="KW-0547">Nucleotide-binding</keyword>
<dbReference type="InterPro" id="IPR017871">
    <property type="entry name" value="ABC_transporter-like_CS"/>
</dbReference>
<gene>
    <name evidence="10" type="ORF">DFE_2869</name>
</gene>
<evidence type="ECO:0000313" key="10">
    <source>
        <dbReference type="EMBL" id="BBD09595.1"/>
    </source>
</evidence>
<keyword evidence="8" id="KW-0472">Membrane</keyword>
<keyword evidence="4" id="KW-1003">Cell membrane</keyword>
<comment type="similarity">
    <text evidence="2">Belongs to the ABC transporter superfamily.</text>
</comment>
<keyword evidence="3" id="KW-0813">Transport</keyword>
<evidence type="ECO:0000256" key="1">
    <source>
        <dbReference type="ARBA" id="ARBA00004202"/>
    </source>
</evidence>
<dbReference type="InterPro" id="IPR027417">
    <property type="entry name" value="P-loop_NTPase"/>
</dbReference>
<dbReference type="SMART" id="SM00382">
    <property type="entry name" value="AAA"/>
    <property type="match status" value="1"/>
</dbReference>
<evidence type="ECO:0000256" key="4">
    <source>
        <dbReference type="ARBA" id="ARBA00022475"/>
    </source>
</evidence>
<comment type="subcellular location">
    <subcellularLocation>
        <location evidence="1">Cell membrane</location>
        <topology evidence="1">Peripheral membrane protein</topology>
    </subcellularLocation>
</comment>
<dbReference type="InterPro" id="IPR030679">
    <property type="entry name" value="ABC_ATPase_HisP-typ"/>
</dbReference>
<dbReference type="Proteomes" id="UP000269883">
    <property type="component" value="Chromosome"/>
</dbReference>
<dbReference type="RefSeq" id="WP_126380628.1">
    <property type="nucleotide sequence ID" value="NZ_AP017378.1"/>
</dbReference>
<evidence type="ECO:0000313" key="11">
    <source>
        <dbReference type="Proteomes" id="UP000269883"/>
    </source>
</evidence>
<dbReference type="PROSITE" id="PS50893">
    <property type="entry name" value="ABC_TRANSPORTER_2"/>
    <property type="match status" value="1"/>
</dbReference>
<name>A0A2Z6B284_9BACT</name>
<dbReference type="AlphaFoldDB" id="A0A2Z6B284"/>
<dbReference type="InterPro" id="IPR003439">
    <property type="entry name" value="ABC_transporter-like_ATP-bd"/>
</dbReference>
<evidence type="ECO:0000256" key="3">
    <source>
        <dbReference type="ARBA" id="ARBA00022448"/>
    </source>
</evidence>
<keyword evidence="11" id="KW-1185">Reference proteome</keyword>
<evidence type="ECO:0000259" key="9">
    <source>
        <dbReference type="PROSITE" id="PS50893"/>
    </source>
</evidence>
<evidence type="ECO:0000256" key="2">
    <source>
        <dbReference type="ARBA" id="ARBA00005417"/>
    </source>
</evidence>
<keyword evidence="7" id="KW-0029">Amino-acid transport</keyword>
<dbReference type="EMBL" id="AP017378">
    <property type="protein sequence ID" value="BBD09595.1"/>
    <property type="molecule type" value="Genomic_DNA"/>
</dbReference>
<dbReference type="PIRSF" id="PIRSF039085">
    <property type="entry name" value="ABC_ATPase_HisP"/>
    <property type="match status" value="1"/>
</dbReference>
<dbReference type="OrthoDB" id="9809450at2"/>
<sequence length="254" mass="27857">MSGNDIILRTERLNKSFGTNHVLKDASLELRRGELKVLIGPSGGGKSTLLQCMNFLLPPDSGRIWLDGHEIKFSNKRELYAYRQEVGMIFQDFNLFDHLSAMENVRIALTKVKGIPKKAATERAMAELERVGLSGKAALYPAQLSGGQKQRVSVARALAMDPKVLLLDEPTSALDPELIGEVLTVIKDLAKAGMTMVMATHQITFSSQLASEFIFMEQGCIIEHDTPAVLLADSVNSRTKAFCAKINELTGEPV</sequence>
<dbReference type="GO" id="GO:0005524">
    <property type="term" value="F:ATP binding"/>
    <property type="evidence" value="ECO:0007669"/>
    <property type="project" value="UniProtKB-KW"/>
</dbReference>
<dbReference type="KEGG" id="dfl:DFE_2869"/>
<reference evidence="10 11" key="1">
    <citation type="journal article" date="2018" name="Sci. Adv.">
        <title>Multi-heme cytochromes provide a pathway for survival in energy-limited environments.</title>
        <authorList>
            <person name="Deng X."/>
            <person name="Dohmae N."/>
            <person name="Nealson K.H."/>
            <person name="Hashimoto K."/>
            <person name="Okamoto A."/>
        </authorList>
    </citation>
    <scope>NUCLEOTIDE SEQUENCE [LARGE SCALE GENOMIC DNA]</scope>
    <source>
        <strain evidence="10 11">IS5</strain>
    </source>
</reference>
<keyword evidence="6 10" id="KW-0067">ATP-binding</keyword>
<dbReference type="Pfam" id="PF00005">
    <property type="entry name" value="ABC_tran"/>
    <property type="match status" value="1"/>
</dbReference>
<dbReference type="Gene3D" id="3.40.50.300">
    <property type="entry name" value="P-loop containing nucleotide triphosphate hydrolases"/>
    <property type="match status" value="1"/>
</dbReference>
<dbReference type="PANTHER" id="PTHR43166">
    <property type="entry name" value="AMINO ACID IMPORT ATP-BINDING PROTEIN"/>
    <property type="match status" value="1"/>
</dbReference>
<evidence type="ECO:0000256" key="8">
    <source>
        <dbReference type="ARBA" id="ARBA00023136"/>
    </source>
</evidence>
<evidence type="ECO:0000256" key="6">
    <source>
        <dbReference type="ARBA" id="ARBA00022840"/>
    </source>
</evidence>
<evidence type="ECO:0000256" key="5">
    <source>
        <dbReference type="ARBA" id="ARBA00022741"/>
    </source>
</evidence>
<dbReference type="PROSITE" id="PS00211">
    <property type="entry name" value="ABC_TRANSPORTER_1"/>
    <property type="match status" value="1"/>
</dbReference>
<accession>A0A2Z6B284</accession>
<protein>
    <submittedName>
        <fullName evidence="10">Amino acid ABC transporter ATP-binding protein</fullName>
    </submittedName>
</protein>